<dbReference type="Gene3D" id="2.40.70.10">
    <property type="entry name" value="Acid Proteases"/>
    <property type="match status" value="1"/>
</dbReference>
<dbReference type="PANTHER" id="PTHR15503">
    <property type="entry name" value="LDOC1 RELATED"/>
    <property type="match status" value="1"/>
</dbReference>
<evidence type="ECO:0000313" key="3">
    <source>
        <dbReference type="EMBL" id="KAL0461313.1"/>
    </source>
</evidence>
<name>A0AAW2Y677_9LAMI</name>
<dbReference type="CDD" id="cd00303">
    <property type="entry name" value="retropepsin_like"/>
    <property type="match status" value="1"/>
</dbReference>
<reference evidence="3" key="1">
    <citation type="submission" date="2020-06" db="EMBL/GenBank/DDBJ databases">
        <authorList>
            <person name="Li T."/>
            <person name="Hu X."/>
            <person name="Zhang T."/>
            <person name="Song X."/>
            <person name="Zhang H."/>
            <person name="Dai N."/>
            <person name="Sheng W."/>
            <person name="Hou X."/>
            <person name="Wei L."/>
        </authorList>
    </citation>
    <scope>NUCLEOTIDE SEQUENCE</scope>
    <source>
        <strain evidence="3">KEN1</strain>
        <tissue evidence="3">Leaf</tissue>
    </source>
</reference>
<organism evidence="3">
    <name type="scientific">Sesamum latifolium</name>
    <dbReference type="NCBI Taxonomy" id="2727402"/>
    <lineage>
        <taxon>Eukaryota</taxon>
        <taxon>Viridiplantae</taxon>
        <taxon>Streptophyta</taxon>
        <taxon>Embryophyta</taxon>
        <taxon>Tracheophyta</taxon>
        <taxon>Spermatophyta</taxon>
        <taxon>Magnoliopsida</taxon>
        <taxon>eudicotyledons</taxon>
        <taxon>Gunneridae</taxon>
        <taxon>Pentapetalae</taxon>
        <taxon>asterids</taxon>
        <taxon>lamiids</taxon>
        <taxon>Lamiales</taxon>
        <taxon>Pedaliaceae</taxon>
        <taxon>Sesamum</taxon>
    </lineage>
</organism>
<accession>A0AAW2Y677</accession>
<evidence type="ECO:0000256" key="1">
    <source>
        <dbReference type="SAM" id="MobiDB-lite"/>
    </source>
</evidence>
<dbReference type="SUPFAM" id="SSF50630">
    <property type="entry name" value="Acid proteases"/>
    <property type="match status" value="1"/>
</dbReference>
<dbReference type="PANTHER" id="PTHR15503:SF45">
    <property type="entry name" value="RNA-DIRECTED DNA POLYMERASE HOMOLOG"/>
    <property type="match status" value="1"/>
</dbReference>
<proteinExistence type="predicted"/>
<feature type="region of interest" description="Disordered" evidence="1">
    <location>
        <begin position="64"/>
        <end position="88"/>
    </location>
</feature>
<feature type="region of interest" description="Disordered" evidence="1">
    <location>
        <begin position="617"/>
        <end position="640"/>
    </location>
</feature>
<dbReference type="InterPro" id="IPR021109">
    <property type="entry name" value="Peptidase_aspartic_dom_sf"/>
</dbReference>
<dbReference type="InterPro" id="IPR032567">
    <property type="entry name" value="RTL1-rel"/>
</dbReference>
<evidence type="ECO:0000259" key="2">
    <source>
        <dbReference type="Pfam" id="PF03732"/>
    </source>
</evidence>
<gene>
    <name evidence="3" type="ORF">Slati_0018900</name>
</gene>
<feature type="domain" description="Retrotransposon gag" evidence="2">
    <location>
        <begin position="239"/>
        <end position="335"/>
    </location>
</feature>
<feature type="compositionally biased region" description="Low complexity" evidence="1">
    <location>
        <begin position="625"/>
        <end position="634"/>
    </location>
</feature>
<dbReference type="EMBL" id="JACGWN010000001">
    <property type="protein sequence ID" value="KAL0461313.1"/>
    <property type="molecule type" value="Genomic_DNA"/>
</dbReference>
<comment type="caution">
    <text evidence="3">The sequence shown here is derived from an EMBL/GenBank/DDBJ whole genome shotgun (WGS) entry which is preliminary data.</text>
</comment>
<reference evidence="3" key="2">
    <citation type="journal article" date="2024" name="Plant">
        <title>Genomic evolution and insights into agronomic trait innovations of Sesamum species.</title>
        <authorList>
            <person name="Miao H."/>
            <person name="Wang L."/>
            <person name="Qu L."/>
            <person name="Liu H."/>
            <person name="Sun Y."/>
            <person name="Le M."/>
            <person name="Wang Q."/>
            <person name="Wei S."/>
            <person name="Zheng Y."/>
            <person name="Lin W."/>
            <person name="Duan Y."/>
            <person name="Cao H."/>
            <person name="Xiong S."/>
            <person name="Wang X."/>
            <person name="Wei L."/>
            <person name="Li C."/>
            <person name="Ma Q."/>
            <person name="Ju M."/>
            <person name="Zhao R."/>
            <person name="Li G."/>
            <person name="Mu C."/>
            <person name="Tian Q."/>
            <person name="Mei H."/>
            <person name="Zhang T."/>
            <person name="Gao T."/>
            <person name="Zhang H."/>
        </authorList>
    </citation>
    <scope>NUCLEOTIDE SEQUENCE</scope>
    <source>
        <strain evidence="3">KEN1</strain>
    </source>
</reference>
<sequence>MLLKLRNGRVTGKRMRAGVHSTRPKWADVADGCGLVRTALGQGGQTLRTDAALCAQHSADAHRRGGQWRTLSADSAHRDGRPRQPGRQYVDGLGKLAGSVWAGSATWPTECAQMQNGLGRLTRNMSNGRQTAVGSGQGLVVGCMGNKHGACAGHVMRRLRTDNRPSTWQRWLCKAVPWRLAAVRAVGREEDRAPMSKVKVPVSKAFGGERSAKELENFLWDMKTYFQVARVPDAEKVSITSMYLTGDAKLWWRSRLSNNASANRKRIETCDVLKKELKDQFLPCNTSWVARESLRNLRHTGTVRAFVKEFSSLLLDVRDMSEEDKLFNFMAGLQPWAQTELRRQGVKDLPSAIAAADCLADFKVVNDPEQRQDDPRKYKAKFGKKFKRKEKAKEAVTETFEPRAVENREVDVLSVGILNTERGIAQNALSVLQAESRVCGESHYKGLMMVAGQISGKEMKALVDTGATDNFVSDRVVHKLGLDVKPCDSQVKVVNSKAMPVSGVATTELRVGENKSAFVRGEYEGDTTARKKSKTAEAGPSNASSSKEGAHSPHVAGFCCIGKMQEEMNRRWAKAQQDCEAGPELFTYVDVLKREQECEDKYSANVRDGKRALVHSTLGKKESKTAASTRASTSVGGGGM</sequence>
<dbReference type="Pfam" id="PF13650">
    <property type="entry name" value="Asp_protease_2"/>
    <property type="match status" value="1"/>
</dbReference>
<dbReference type="InterPro" id="IPR005162">
    <property type="entry name" value="Retrotrans_gag_dom"/>
</dbReference>
<feature type="region of interest" description="Disordered" evidence="1">
    <location>
        <begin position="520"/>
        <end position="552"/>
    </location>
</feature>
<protein>
    <recommendedName>
        <fullName evidence="2">Retrotransposon gag domain-containing protein</fullName>
    </recommendedName>
</protein>
<dbReference type="Pfam" id="PF03732">
    <property type="entry name" value="Retrotrans_gag"/>
    <property type="match status" value="1"/>
</dbReference>
<dbReference type="AlphaFoldDB" id="A0AAW2Y677"/>